<dbReference type="RefSeq" id="XP_046059591.1">
    <property type="nucleotide sequence ID" value="XM_046206969.1"/>
</dbReference>
<keyword evidence="2" id="KW-1185">Reference proteome</keyword>
<dbReference type="GeneID" id="70237718"/>
<reference evidence="1" key="2">
    <citation type="submission" date="2021-01" db="EMBL/GenBank/DDBJ databases">
        <authorList>
            <person name="Schikora-Tamarit M.A."/>
        </authorList>
    </citation>
    <scope>NUCLEOTIDE SEQUENCE</scope>
    <source>
        <strain evidence="1">CBS6075</strain>
    </source>
</reference>
<proteinExistence type="predicted"/>
<organism evidence="1 2">
    <name type="scientific">Ogataea philodendri</name>
    <dbReference type="NCBI Taxonomy" id="1378263"/>
    <lineage>
        <taxon>Eukaryota</taxon>
        <taxon>Fungi</taxon>
        <taxon>Dikarya</taxon>
        <taxon>Ascomycota</taxon>
        <taxon>Saccharomycotina</taxon>
        <taxon>Pichiomycetes</taxon>
        <taxon>Pichiales</taxon>
        <taxon>Pichiaceae</taxon>
        <taxon>Ogataea</taxon>
    </lineage>
</organism>
<dbReference type="EMBL" id="JAEUBE010000378">
    <property type="protein sequence ID" value="KAH3662502.1"/>
    <property type="molecule type" value="Genomic_DNA"/>
</dbReference>
<dbReference type="Proteomes" id="UP000769157">
    <property type="component" value="Unassembled WGS sequence"/>
</dbReference>
<reference evidence="1" key="1">
    <citation type="journal article" date="2021" name="Open Biol.">
        <title>Shared evolutionary footprints suggest mitochondrial oxidative damage underlies multiple complex I losses in fungi.</title>
        <authorList>
            <person name="Schikora-Tamarit M.A."/>
            <person name="Marcet-Houben M."/>
            <person name="Nosek J."/>
            <person name="Gabaldon T."/>
        </authorList>
    </citation>
    <scope>NUCLEOTIDE SEQUENCE</scope>
    <source>
        <strain evidence="1">CBS6075</strain>
    </source>
</reference>
<evidence type="ECO:0000313" key="1">
    <source>
        <dbReference type="EMBL" id="KAH3662502.1"/>
    </source>
</evidence>
<evidence type="ECO:0000313" key="2">
    <source>
        <dbReference type="Proteomes" id="UP000769157"/>
    </source>
</evidence>
<name>A0A9P8P0C0_9ASCO</name>
<dbReference type="AlphaFoldDB" id="A0A9P8P0C0"/>
<gene>
    <name evidence="1" type="ORF">OGAPHI_005754</name>
</gene>
<sequence length="89" mass="10073">MSLRYLAPKILSFFLSSNTAIRLSGESSAMRVRYSSLLPCLRILDNDSRSRPRTKSLSQRNSWNEPASILRAISSTLESSIAWTVIPWL</sequence>
<protein>
    <submittedName>
        <fullName evidence="1">Uncharacterized protein</fullName>
    </submittedName>
</protein>
<comment type="caution">
    <text evidence="1">The sequence shown here is derived from an EMBL/GenBank/DDBJ whole genome shotgun (WGS) entry which is preliminary data.</text>
</comment>
<accession>A0A9P8P0C0</accession>